<keyword evidence="3" id="KW-0472">Membrane</keyword>
<gene>
    <name evidence="8" type="ORF">Afe05nite_08080</name>
</gene>
<name>A0A919IX85_9ACTN</name>
<evidence type="ECO:0000256" key="1">
    <source>
        <dbReference type="ARBA" id="ARBA00004370"/>
    </source>
</evidence>
<dbReference type="Proteomes" id="UP000598174">
    <property type="component" value="Unassembled WGS sequence"/>
</dbReference>
<evidence type="ECO:0000313" key="8">
    <source>
        <dbReference type="EMBL" id="GIE08968.1"/>
    </source>
</evidence>
<dbReference type="GO" id="GO:0005886">
    <property type="term" value="C:plasma membrane"/>
    <property type="evidence" value="ECO:0007669"/>
    <property type="project" value="TreeGrafter"/>
</dbReference>
<dbReference type="SUPFAM" id="SSF56519">
    <property type="entry name" value="Penicillin binding protein dimerisation domain"/>
    <property type="match status" value="1"/>
</dbReference>
<evidence type="ECO:0000256" key="4">
    <source>
        <dbReference type="SAM" id="SignalP"/>
    </source>
</evidence>
<evidence type="ECO:0000313" key="9">
    <source>
        <dbReference type="Proteomes" id="UP000598174"/>
    </source>
</evidence>
<dbReference type="PANTHER" id="PTHR30627:SF24">
    <property type="entry name" value="PENICILLIN-BINDING PROTEIN 4B"/>
    <property type="match status" value="1"/>
</dbReference>
<sequence length="642" mass="66418">MPHRRQLTRYRPVAIAAALALVAGGTAACSKDGPDDTLKSFLAGWRSGNLSSVGFVTADGGKVAANDVVTQLQELSGDLAKQSLVLTTVGAPKTTGDIASAEVKLDWTLPGGAPWSYNSKVRLTKQGSKGWRVVWEPAIVQSELATGDKLRVRRVSSKRADILDAAGKPLVTAREVVTIGIEPQRVTDLAQLQKDLDTQFKSIKVAVDMTNLADRVKNANKDAFVELVTLRRPDYDKIRNKVRTFQGAVFNEGQKPLAPSRVFARALLGTADVATREDIDANPDSVARGDVVGHGGIQQRYDTTLRGTSGISVVIAREAADGKVSDSQLFSTKPVDGKPIKISIDAATQNAADAALATQKQPSSLVAIKVSDGTVLAVGNGPDGGSVNTALTGQVPPGSTFKTVSAYGLLQKKAVTADTPVDCPKTIAVDGREFKNSGGEVLGKVPFHEDYAKSCNTAFVNLSAKLGAAGLNDAATALGLGGQWDIGVDAFSGKISPAGSPTELAAATFGQGATAVSPVAMASVAAAVACGQFKQPKVVLDPAPAKAVADGPPLDADAVAALKSMMREVVTDGTGTALKGVKGGPVFGKTGTAEFDESSKDTHSWFIGYQGDVAFAVMVQKGGAGSEAAVPIVANFLNTLSK</sequence>
<dbReference type="Pfam" id="PF05223">
    <property type="entry name" value="MecA_N"/>
    <property type="match status" value="1"/>
</dbReference>
<dbReference type="PANTHER" id="PTHR30627">
    <property type="entry name" value="PEPTIDOGLYCAN D,D-TRANSPEPTIDASE"/>
    <property type="match status" value="1"/>
</dbReference>
<dbReference type="GO" id="GO:0071555">
    <property type="term" value="P:cell wall organization"/>
    <property type="evidence" value="ECO:0007669"/>
    <property type="project" value="TreeGrafter"/>
</dbReference>
<dbReference type="EMBL" id="BOMM01000003">
    <property type="protein sequence ID" value="GIE08968.1"/>
    <property type="molecule type" value="Genomic_DNA"/>
</dbReference>
<dbReference type="GO" id="GO:0051301">
    <property type="term" value="P:cell division"/>
    <property type="evidence" value="ECO:0007669"/>
    <property type="project" value="UniProtKB-KW"/>
</dbReference>
<evidence type="ECO:0000259" key="7">
    <source>
        <dbReference type="Pfam" id="PF05223"/>
    </source>
</evidence>
<dbReference type="Pfam" id="PF03717">
    <property type="entry name" value="PBP_dimer"/>
    <property type="match status" value="1"/>
</dbReference>
<dbReference type="GO" id="GO:0008658">
    <property type="term" value="F:penicillin binding"/>
    <property type="evidence" value="ECO:0007669"/>
    <property type="project" value="InterPro"/>
</dbReference>
<feature type="chain" id="PRO_5039160088" evidence="4">
    <location>
        <begin position="29"/>
        <end position="642"/>
    </location>
</feature>
<feature type="domain" description="Penicillin-binding protein dimerisation" evidence="6">
    <location>
        <begin position="156"/>
        <end position="315"/>
    </location>
</feature>
<comment type="caution">
    <text evidence="8">The sequence shown here is derived from an EMBL/GenBank/DDBJ whole genome shotgun (WGS) entry which is preliminary data.</text>
</comment>
<evidence type="ECO:0000256" key="2">
    <source>
        <dbReference type="ARBA" id="ARBA00007171"/>
    </source>
</evidence>
<dbReference type="GO" id="GO:0046677">
    <property type="term" value="P:response to antibiotic"/>
    <property type="evidence" value="ECO:0007669"/>
    <property type="project" value="InterPro"/>
</dbReference>
<dbReference type="PROSITE" id="PS51257">
    <property type="entry name" value="PROKAR_LIPOPROTEIN"/>
    <property type="match status" value="1"/>
</dbReference>
<comment type="subcellular location">
    <subcellularLocation>
        <location evidence="1">Membrane</location>
    </subcellularLocation>
</comment>
<keyword evidence="9" id="KW-1185">Reference proteome</keyword>
<dbReference type="InterPro" id="IPR036138">
    <property type="entry name" value="PBP_dimer_sf"/>
</dbReference>
<evidence type="ECO:0000259" key="5">
    <source>
        <dbReference type="Pfam" id="PF00905"/>
    </source>
</evidence>
<dbReference type="InterPro" id="IPR050515">
    <property type="entry name" value="Beta-lactam/transpept"/>
</dbReference>
<reference evidence="8" key="1">
    <citation type="submission" date="2021-01" db="EMBL/GenBank/DDBJ databases">
        <title>Whole genome shotgun sequence of Actinoplanes ferrugineus NBRC 15555.</title>
        <authorList>
            <person name="Komaki H."/>
            <person name="Tamura T."/>
        </authorList>
    </citation>
    <scope>NUCLEOTIDE SEQUENCE</scope>
    <source>
        <strain evidence="8">NBRC 15555</strain>
    </source>
</reference>
<dbReference type="InterPro" id="IPR012338">
    <property type="entry name" value="Beta-lactam/transpept-like"/>
</dbReference>
<keyword evidence="4" id="KW-0732">Signal</keyword>
<dbReference type="RefSeq" id="WP_203815573.1">
    <property type="nucleotide sequence ID" value="NZ_BAAABP010000014.1"/>
</dbReference>
<dbReference type="InterPro" id="IPR007887">
    <property type="entry name" value="MecA_N"/>
</dbReference>
<dbReference type="Pfam" id="PF00905">
    <property type="entry name" value="Transpeptidase"/>
    <property type="match status" value="1"/>
</dbReference>
<feature type="domain" description="Penicillin-binding protein transpeptidase" evidence="5">
    <location>
        <begin position="365"/>
        <end position="637"/>
    </location>
</feature>
<dbReference type="Gene3D" id="3.40.710.10">
    <property type="entry name" value="DD-peptidase/beta-lactamase superfamily"/>
    <property type="match status" value="1"/>
</dbReference>
<evidence type="ECO:0000259" key="6">
    <source>
        <dbReference type="Pfam" id="PF03717"/>
    </source>
</evidence>
<comment type="similarity">
    <text evidence="2">Belongs to the transpeptidase family.</text>
</comment>
<dbReference type="InterPro" id="IPR005311">
    <property type="entry name" value="PBP_dimer"/>
</dbReference>
<accession>A0A919IX85</accession>
<evidence type="ECO:0000256" key="3">
    <source>
        <dbReference type="ARBA" id="ARBA00023136"/>
    </source>
</evidence>
<protein>
    <submittedName>
        <fullName evidence="8">Cell division protein FtsI</fullName>
    </submittedName>
</protein>
<proteinExistence type="inferred from homology"/>
<dbReference type="Gene3D" id="3.90.1310.10">
    <property type="entry name" value="Penicillin-binding protein 2a (Domain 2)"/>
    <property type="match status" value="1"/>
</dbReference>
<keyword evidence="8" id="KW-0132">Cell division</keyword>
<feature type="signal peptide" evidence="4">
    <location>
        <begin position="1"/>
        <end position="28"/>
    </location>
</feature>
<dbReference type="GO" id="GO:0071972">
    <property type="term" value="F:peptidoglycan L,D-transpeptidase activity"/>
    <property type="evidence" value="ECO:0007669"/>
    <property type="project" value="TreeGrafter"/>
</dbReference>
<dbReference type="SUPFAM" id="SSF56601">
    <property type="entry name" value="beta-lactamase/transpeptidase-like"/>
    <property type="match status" value="1"/>
</dbReference>
<dbReference type="AlphaFoldDB" id="A0A919IX85"/>
<organism evidence="8 9">
    <name type="scientific">Paractinoplanes ferrugineus</name>
    <dbReference type="NCBI Taxonomy" id="113564"/>
    <lineage>
        <taxon>Bacteria</taxon>
        <taxon>Bacillati</taxon>
        <taxon>Actinomycetota</taxon>
        <taxon>Actinomycetes</taxon>
        <taxon>Micromonosporales</taxon>
        <taxon>Micromonosporaceae</taxon>
        <taxon>Paractinoplanes</taxon>
    </lineage>
</organism>
<feature type="domain" description="NTF2-like N-terminal transpeptidase" evidence="7">
    <location>
        <begin position="34"/>
        <end position="147"/>
    </location>
</feature>
<dbReference type="InterPro" id="IPR001460">
    <property type="entry name" value="PCN-bd_Tpept"/>
</dbReference>
<keyword evidence="8" id="KW-0131">Cell cycle</keyword>